<name>A0AAQ4DFA4_AMBAM</name>
<accession>A0AAQ4DFA4</accession>
<evidence type="ECO:0000313" key="3">
    <source>
        <dbReference type="Proteomes" id="UP001321473"/>
    </source>
</evidence>
<dbReference type="Proteomes" id="UP001321473">
    <property type="component" value="Unassembled WGS sequence"/>
</dbReference>
<evidence type="ECO:0000313" key="2">
    <source>
        <dbReference type="EMBL" id="KAK8761144.1"/>
    </source>
</evidence>
<reference evidence="2 3" key="1">
    <citation type="journal article" date="2023" name="Arcadia Sci">
        <title>De novo assembly of a long-read Amblyomma americanum tick genome.</title>
        <authorList>
            <person name="Chou S."/>
            <person name="Poskanzer K.E."/>
            <person name="Rollins M."/>
            <person name="Thuy-Boun P.S."/>
        </authorList>
    </citation>
    <scope>NUCLEOTIDE SEQUENCE [LARGE SCALE GENOMIC DNA]</scope>
    <source>
        <strain evidence="2">F_SG_1</strain>
        <tissue evidence="2">Salivary glands</tissue>
    </source>
</reference>
<protein>
    <submittedName>
        <fullName evidence="2">Uncharacterized protein</fullName>
    </submittedName>
</protein>
<gene>
    <name evidence="2" type="ORF">V5799_027589</name>
</gene>
<sequence>MWRHLPSIRWHRKKGGRSNAGGAPSRSAHSPHGHNTKPAPRATAPERCSRRGWLCEERDREALVRSEEDAAAVRATGTPRAARERRRTAPESSRAAYVTTAGALQTAATRQYGHRDTTQTREWSECNWRRKETRSYGATHVQYFRSLL</sequence>
<proteinExistence type="predicted"/>
<dbReference type="EMBL" id="JARKHS020031467">
    <property type="protein sequence ID" value="KAK8761144.1"/>
    <property type="molecule type" value="Genomic_DNA"/>
</dbReference>
<organism evidence="2 3">
    <name type="scientific">Amblyomma americanum</name>
    <name type="common">Lone star tick</name>
    <dbReference type="NCBI Taxonomy" id="6943"/>
    <lineage>
        <taxon>Eukaryota</taxon>
        <taxon>Metazoa</taxon>
        <taxon>Ecdysozoa</taxon>
        <taxon>Arthropoda</taxon>
        <taxon>Chelicerata</taxon>
        <taxon>Arachnida</taxon>
        <taxon>Acari</taxon>
        <taxon>Parasitiformes</taxon>
        <taxon>Ixodida</taxon>
        <taxon>Ixodoidea</taxon>
        <taxon>Ixodidae</taxon>
        <taxon>Amblyomminae</taxon>
        <taxon>Amblyomma</taxon>
    </lineage>
</organism>
<feature type="region of interest" description="Disordered" evidence="1">
    <location>
        <begin position="64"/>
        <end position="97"/>
    </location>
</feature>
<dbReference type="AlphaFoldDB" id="A0AAQ4DFA4"/>
<comment type="caution">
    <text evidence="2">The sequence shown here is derived from an EMBL/GenBank/DDBJ whole genome shotgun (WGS) entry which is preliminary data.</text>
</comment>
<keyword evidence="3" id="KW-1185">Reference proteome</keyword>
<feature type="region of interest" description="Disordered" evidence="1">
    <location>
        <begin position="1"/>
        <end position="51"/>
    </location>
</feature>
<evidence type="ECO:0000256" key="1">
    <source>
        <dbReference type="SAM" id="MobiDB-lite"/>
    </source>
</evidence>